<feature type="domain" description="DUF7168" evidence="2">
    <location>
        <begin position="55"/>
        <end position="186"/>
    </location>
</feature>
<name>A0A6B3RQT6_9RHOB</name>
<dbReference type="AlphaFoldDB" id="A0A6B3RQT6"/>
<evidence type="ECO:0000313" key="4">
    <source>
        <dbReference type="Proteomes" id="UP000481421"/>
    </source>
</evidence>
<dbReference type="Pfam" id="PF10979">
    <property type="entry name" value="DUF2786"/>
    <property type="match status" value="1"/>
</dbReference>
<gene>
    <name evidence="3" type="ORF">G3572_15530</name>
</gene>
<accession>A0A6B3RQT6</accession>
<evidence type="ECO:0000259" key="1">
    <source>
        <dbReference type="Pfam" id="PF10979"/>
    </source>
</evidence>
<comment type="caution">
    <text evidence="3">The sequence shown here is derived from an EMBL/GenBank/DDBJ whole genome shotgun (WGS) entry which is preliminary data.</text>
</comment>
<keyword evidence="4" id="KW-1185">Reference proteome</keyword>
<evidence type="ECO:0000259" key="2">
    <source>
        <dbReference type="Pfam" id="PF23771"/>
    </source>
</evidence>
<sequence length="231" mass="24362">MTSDNIKQKIAALLKMTTAAGCTEAEALAAAQKAAALMRDYGLSEAEVTIGQASVSASTKGRSARDALWKVVAYCTNTAPTFLHEKGMRGADLVFVGREPGPEIAAYLVAVLNRAVDTSIAEFKAGGVYRRRRTDATRRVAVRDFTMGMVARLSNRLIEIFGPSIDKQANAVATSARDERFSGAKPVCAPAVGKARFDDAVWSGWTAGSKVNLASGVGSTHNPPKQIGGAK</sequence>
<dbReference type="Proteomes" id="UP000481421">
    <property type="component" value="Unassembled WGS sequence"/>
</dbReference>
<reference evidence="3 4" key="1">
    <citation type="submission" date="2020-02" db="EMBL/GenBank/DDBJ databases">
        <title>Rhodobacter algicola sp. nov., isolated from microalga culture.</title>
        <authorList>
            <person name="Park C.-Y."/>
        </authorList>
    </citation>
    <scope>NUCLEOTIDE SEQUENCE [LARGE SCALE GENOMIC DNA]</scope>
    <source>
        <strain evidence="3 4">ETT8</strain>
    </source>
</reference>
<protein>
    <submittedName>
        <fullName evidence="3">DUF2786 domain-containing protein</fullName>
    </submittedName>
</protein>
<organism evidence="3 4">
    <name type="scientific">Pseudotabrizicola algicola</name>
    <dbReference type="NCBI Taxonomy" id="2709381"/>
    <lineage>
        <taxon>Bacteria</taxon>
        <taxon>Pseudomonadati</taxon>
        <taxon>Pseudomonadota</taxon>
        <taxon>Alphaproteobacteria</taxon>
        <taxon>Rhodobacterales</taxon>
        <taxon>Paracoccaceae</taxon>
        <taxon>Pseudotabrizicola</taxon>
    </lineage>
</organism>
<feature type="domain" description="DUF2786" evidence="1">
    <location>
        <begin position="6"/>
        <end position="45"/>
    </location>
</feature>
<evidence type="ECO:0000313" key="3">
    <source>
        <dbReference type="EMBL" id="NEX47623.1"/>
    </source>
</evidence>
<dbReference type="InterPro" id="IPR055592">
    <property type="entry name" value="DUF7168"/>
</dbReference>
<dbReference type="InterPro" id="IPR024498">
    <property type="entry name" value="DUF2786"/>
</dbReference>
<dbReference type="RefSeq" id="WP_164613529.1">
    <property type="nucleotide sequence ID" value="NZ_JAAIKE010000005.1"/>
</dbReference>
<dbReference type="EMBL" id="JAAIKE010000005">
    <property type="protein sequence ID" value="NEX47623.1"/>
    <property type="molecule type" value="Genomic_DNA"/>
</dbReference>
<proteinExistence type="predicted"/>
<dbReference type="Pfam" id="PF23771">
    <property type="entry name" value="DUF7168"/>
    <property type="match status" value="1"/>
</dbReference>